<evidence type="ECO:0008006" key="8">
    <source>
        <dbReference type="Google" id="ProtNLM"/>
    </source>
</evidence>
<comment type="similarity">
    <text evidence="2">Belongs to the cytidine and deoxycytidylate deaminase family. ADAT3 subfamily.</text>
</comment>
<protein>
    <recommendedName>
        <fullName evidence="8">SET domain-containing protein</fullName>
    </recommendedName>
</protein>
<dbReference type="PROSITE" id="PS50280">
    <property type="entry name" value="SET"/>
    <property type="match status" value="1"/>
</dbReference>
<feature type="domain" description="CMP/dCMP-type deaminase" evidence="5">
    <location>
        <begin position="476"/>
        <end position="632"/>
    </location>
</feature>
<dbReference type="GeneID" id="85498269"/>
<keyword evidence="1" id="KW-0819">tRNA processing</keyword>
<dbReference type="Pfam" id="PF00383">
    <property type="entry name" value="dCMP_cyt_deam_1"/>
    <property type="match status" value="1"/>
</dbReference>
<dbReference type="GO" id="GO:0005634">
    <property type="term" value="C:nucleus"/>
    <property type="evidence" value="ECO:0007669"/>
    <property type="project" value="TreeGrafter"/>
</dbReference>
<accession>A0AA48L9B7</accession>
<dbReference type="RefSeq" id="XP_060459664.1">
    <property type="nucleotide sequence ID" value="XM_060603363.1"/>
</dbReference>
<dbReference type="GO" id="GO:0052717">
    <property type="term" value="F:tRNA-specific adenosine-34 deaminase activity"/>
    <property type="evidence" value="ECO:0007669"/>
    <property type="project" value="TreeGrafter"/>
</dbReference>
<dbReference type="CDD" id="cd10540">
    <property type="entry name" value="SET_SpSet7-like"/>
    <property type="match status" value="1"/>
</dbReference>
<evidence type="ECO:0000259" key="5">
    <source>
        <dbReference type="PROSITE" id="PS51747"/>
    </source>
</evidence>
<dbReference type="SUPFAM" id="SSF82199">
    <property type="entry name" value="SET domain"/>
    <property type="match status" value="1"/>
</dbReference>
<evidence type="ECO:0000313" key="7">
    <source>
        <dbReference type="Proteomes" id="UP001233271"/>
    </source>
</evidence>
<dbReference type="PANTHER" id="PTHR11079:SF156">
    <property type="entry name" value="INACTIVE TRNA-SPECIFIC ADENOSINE DEAMINASE-LIKE PROTEIN 3-RELATED"/>
    <property type="match status" value="1"/>
</dbReference>
<dbReference type="PROSITE" id="PS51747">
    <property type="entry name" value="CYT_DCMP_DEAMINASES_2"/>
    <property type="match status" value="1"/>
</dbReference>
<organism evidence="6 7">
    <name type="scientific">Cutaneotrichosporon cavernicola</name>
    <dbReference type="NCBI Taxonomy" id="279322"/>
    <lineage>
        <taxon>Eukaryota</taxon>
        <taxon>Fungi</taxon>
        <taxon>Dikarya</taxon>
        <taxon>Basidiomycota</taxon>
        <taxon>Agaricomycotina</taxon>
        <taxon>Tremellomycetes</taxon>
        <taxon>Trichosporonales</taxon>
        <taxon>Trichosporonaceae</taxon>
        <taxon>Cutaneotrichosporon</taxon>
    </lineage>
</organism>
<reference evidence="6" key="1">
    <citation type="journal article" date="2023" name="BMC Genomics">
        <title>Chromosome-level genome assemblies of Cutaneotrichosporon spp. (Trichosporonales, Basidiomycota) reveal imbalanced evolution between nucleotide sequences and chromosome synteny.</title>
        <authorList>
            <person name="Kobayashi Y."/>
            <person name="Kayamori A."/>
            <person name="Aoki K."/>
            <person name="Shiwa Y."/>
            <person name="Matsutani M."/>
            <person name="Fujita N."/>
            <person name="Sugita T."/>
            <person name="Iwasaki W."/>
            <person name="Tanaka N."/>
            <person name="Takashima M."/>
        </authorList>
    </citation>
    <scope>NUCLEOTIDE SEQUENCE</scope>
    <source>
        <strain evidence="6">HIS019</strain>
    </source>
</reference>
<dbReference type="EMBL" id="AP028217">
    <property type="protein sequence ID" value="BEI94399.1"/>
    <property type="molecule type" value="Genomic_DNA"/>
</dbReference>
<dbReference type="AlphaFoldDB" id="A0AA48L9B7"/>
<feature type="compositionally biased region" description="Basic and acidic residues" evidence="3">
    <location>
        <begin position="195"/>
        <end position="210"/>
    </location>
</feature>
<evidence type="ECO:0000256" key="2">
    <source>
        <dbReference type="ARBA" id="ARBA00038160"/>
    </source>
</evidence>
<dbReference type="GO" id="GO:0005737">
    <property type="term" value="C:cytoplasm"/>
    <property type="evidence" value="ECO:0007669"/>
    <property type="project" value="TreeGrafter"/>
</dbReference>
<dbReference type="Gene3D" id="3.40.140.10">
    <property type="entry name" value="Cytidine Deaminase, domain 2"/>
    <property type="match status" value="1"/>
</dbReference>
<feature type="region of interest" description="Disordered" evidence="3">
    <location>
        <begin position="1"/>
        <end position="32"/>
    </location>
</feature>
<dbReference type="CDD" id="cd01285">
    <property type="entry name" value="nucleoside_deaminase"/>
    <property type="match status" value="1"/>
</dbReference>
<keyword evidence="7" id="KW-1185">Reference proteome</keyword>
<sequence length="651" mass="70804">MTSTAGPSGPTPVSTSLPASPTSTFPQTATSATTACTTTGTINPLALRVEERPGRGRGVFASGPIRAGVVLEEAPVLVLSKAQWEDGRMDDTVLGEYGFCWSNGGMALGLGIASLFNHSSSPNVNFIRNFATGTISFTTSRPVELDEELCICYSADETKLWFLPNGERPRPQTPSDDGDGSERLAALQLADDDAERQAREDKERARETRRQAGGNTHSAKEARRAKWRTKQEKMKNGDKGKIIAPQPVPAASGNGLLTEPASQRSQDSGRTITSGPTTVFALGERRVDLPAPLHSDSSKSRSDMPAEVPQPLEWDEAGPSELPDAQWGALRRARGPIEIEEEAEDDNTALIQVWALDATPGTYMKEVLDFTKRGVPLDERMRHLKRVRRITDDAGEERVLVALAMADTTNEHKLRSLLSTYDEILGALPLVVVDTPRSAAKTTEQLTVRNTYWPVLYTPGVQRYSDARGFSGPKLTWVRAGIERVLADALAAKARGELPVAVYVASPPESLYPQSDGFIPPTDGLAGAAADTRTSCNHPLRHAVLNAIASVARLRTVPPFSEITPSRNGADYLLTSMSLFVTHEPCVMCAMALLHSRVREVFFVFPRPRAGGFEGSFGVHSRRDLNHRFDAWRWTGPVDAEAYAVPDNVEI</sequence>
<feature type="domain" description="SET" evidence="4">
    <location>
        <begin position="43"/>
        <end position="154"/>
    </location>
</feature>
<dbReference type="SUPFAM" id="SSF53927">
    <property type="entry name" value="Cytidine deaminase-like"/>
    <property type="match status" value="1"/>
</dbReference>
<evidence type="ECO:0000256" key="1">
    <source>
        <dbReference type="ARBA" id="ARBA00022694"/>
    </source>
</evidence>
<feature type="region of interest" description="Disordered" evidence="3">
    <location>
        <begin position="188"/>
        <end position="276"/>
    </location>
</feature>
<evidence type="ECO:0000256" key="3">
    <source>
        <dbReference type="SAM" id="MobiDB-lite"/>
    </source>
</evidence>
<dbReference type="InterPro" id="IPR001214">
    <property type="entry name" value="SET_dom"/>
</dbReference>
<gene>
    <name evidence="6" type="primary">TAD3</name>
    <name evidence="6" type="ORF">CcaverHIS019_0608580</name>
</gene>
<dbReference type="Proteomes" id="UP001233271">
    <property type="component" value="Chromosome 6"/>
</dbReference>
<name>A0AA48L9B7_9TREE</name>
<dbReference type="GO" id="GO:0008033">
    <property type="term" value="P:tRNA processing"/>
    <property type="evidence" value="ECO:0007669"/>
    <property type="project" value="UniProtKB-KW"/>
</dbReference>
<dbReference type="InterPro" id="IPR002125">
    <property type="entry name" value="CMP_dCMP_dom"/>
</dbReference>
<proteinExistence type="inferred from homology"/>
<dbReference type="KEGG" id="ccac:CcaHIS019_0608580"/>
<feature type="compositionally biased region" description="Polar residues" evidence="3">
    <location>
        <begin position="1"/>
        <end position="27"/>
    </location>
</feature>
<dbReference type="PANTHER" id="PTHR11079">
    <property type="entry name" value="CYTOSINE DEAMINASE FAMILY MEMBER"/>
    <property type="match status" value="1"/>
</dbReference>
<dbReference type="InterPro" id="IPR016193">
    <property type="entry name" value="Cytidine_deaminase-like"/>
</dbReference>
<evidence type="ECO:0000313" key="6">
    <source>
        <dbReference type="EMBL" id="BEI94399.1"/>
    </source>
</evidence>
<feature type="compositionally biased region" description="Basic and acidic residues" evidence="3">
    <location>
        <begin position="218"/>
        <end position="241"/>
    </location>
</feature>
<dbReference type="SMART" id="SM00317">
    <property type="entry name" value="SET"/>
    <property type="match status" value="1"/>
</dbReference>
<dbReference type="InterPro" id="IPR046341">
    <property type="entry name" value="SET_dom_sf"/>
</dbReference>
<evidence type="ECO:0000259" key="4">
    <source>
        <dbReference type="PROSITE" id="PS50280"/>
    </source>
</evidence>
<feature type="region of interest" description="Disordered" evidence="3">
    <location>
        <begin position="290"/>
        <end position="323"/>
    </location>
</feature>
<dbReference type="Pfam" id="PF00856">
    <property type="entry name" value="SET"/>
    <property type="match status" value="1"/>
</dbReference>
<feature type="compositionally biased region" description="Polar residues" evidence="3">
    <location>
        <begin position="260"/>
        <end position="276"/>
    </location>
</feature>
<dbReference type="Gene3D" id="2.170.270.10">
    <property type="entry name" value="SET domain"/>
    <property type="match status" value="1"/>
</dbReference>